<dbReference type="FunFam" id="3.40.309.10:FF:000012">
    <property type="entry name" value="Betaine aldehyde dehydrogenase"/>
    <property type="match status" value="1"/>
</dbReference>
<dbReference type="InterPro" id="IPR029510">
    <property type="entry name" value="Ald_DH_CS_GLU"/>
</dbReference>
<dbReference type="GO" id="GO:0004030">
    <property type="term" value="F:aldehyde dehydrogenase [NAD(P)+] activity"/>
    <property type="evidence" value="ECO:0007669"/>
    <property type="project" value="UniProtKB-ARBA"/>
</dbReference>
<dbReference type="EMBL" id="JABBWG010000008">
    <property type="protein sequence ID" value="KAG1820279.1"/>
    <property type="molecule type" value="Genomic_DNA"/>
</dbReference>
<evidence type="ECO:0000313" key="7">
    <source>
        <dbReference type="Proteomes" id="UP000807769"/>
    </source>
</evidence>
<dbReference type="InterPro" id="IPR016163">
    <property type="entry name" value="Ald_DH_C"/>
</dbReference>
<dbReference type="PROSITE" id="PS00070">
    <property type="entry name" value="ALDEHYDE_DEHYDR_CYS"/>
    <property type="match status" value="1"/>
</dbReference>
<dbReference type="Gene3D" id="3.40.309.10">
    <property type="entry name" value="Aldehyde Dehydrogenase, Chain A, domain 2"/>
    <property type="match status" value="1"/>
</dbReference>
<protein>
    <submittedName>
        <fullName evidence="6">Aldehyde dehydrogenase domain-containing protein</fullName>
    </submittedName>
</protein>
<evidence type="ECO:0000256" key="2">
    <source>
        <dbReference type="ARBA" id="ARBA00023002"/>
    </source>
</evidence>
<dbReference type="InterPro" id="IPR016160">
    <property type="entry name" value="Ald_DH_CS_CYS"/>
</dbReference>
<accession>A0A9P7JG09</accession>
<dbReference type="PANTHER" id="PTHR11699">
    <property type="entry name" value="ALDEHYDE DEHYDROGENASE-RELATED"/>
    <property type="match status" value="1"/>
</dbReference>
<dbReference type="RefSeq" id="XP_041195550.1">
    <property type="nucleotide sequence ID" value="XM_041335043.1"/>
</dbReference>
<sequence length="538" mass="58283">MAAKSIHTKLFGRALLSFPSRTLYRSSHTPSTMTSLSARIVIRAANRELEVPTGLFINNEFVPSADSPNDLIHLVNPATEENICSVAAGSVKDIDIAVTAARKAFNTTWGKNVTGFERSKLLNKLADLIERDQDILAEVESLNNGKPFKIARDFDIGDSIQCLRYYAGWADKITGQTIEVDNKTKLAFTRHDPIGVCGQIIPWNYPINMWAWKVAPALACGCTIVMKPSELTPLTALMLSKLIVEAGFPPGVVNTIPSLGSVGGAALSMHMDVDKVAFTGSTVTGRKVMEAAAKSNLKKVSLELGGKSPQLVFESADLEQAANWACLGILYNTGQDCTAGSRLYVQDTIYNKFVSLLVSKAKELVIGDGFDEKSGGGPLVSKTQFDKVWRYIESGQAQGAKVALGGQKRPGKGFFVDPTIFTDINANMDIVRDEIFGPVLAVGRFKTEEEAVSLANDTSYGLGAGLHSNDANQCMRVSSALEAGTVWINQYNLLNNNVPFGGKKQSGIGRELGSYALEEYTSVKAIHWNFGEKLDWPL</sequence>
<gene>
    <name evidence="6" type="ORF">BJ212DRAFT_1339103</name>
</gene>
<dbReference type="SUPFAM" id="SSF53720">
    <property type="entry name" value="ALDH-like"/>
    <property type="match status" value="1"/>
</dbReference>
<dbReference type="FunFam" id="3.40.605.10:FF:000050">
    <property type="entry name" value="Aldehyde dehydrogenase, mitochondrial"/>
    <property type="match status" value="1"/>
</dbReference>
<dbReference type="PROSITE" id="PS00687">
    <property type="entry name" value="ALDEHYDE_DEHYDR_GLU"/>
    <property type="match status" value="1"/>
</dbReference>
<dbReference type="GeneID" id="64629060"/>
<dbReference type="FunFam" id="3.40.605.10:FF:000026">
    <property type="entry name" value="Aldehyde dehydrogenase, putative"/>
    <property type="match status" value="1"/>
</dbReference>
<keyword evidence="2 4" id="KW-0560">Oxidoreductase</keyword>
<feature type="domain" description="Aldehyde dehydrogenase" evidence="5">
    <location>
        <begin position="69"/>
        <end position="526"/>
    </location>
</feature>
<reference evidence="6" key="1">
    <citation type="journal article" date="2020" name="New Phytol.">
        <title>Comparative genomics reveals dynamic genome evolution in host specialist ectomycorrhizal fungi.</title>
        <authorList>
            <person name="Lofgren L.A."/>
            <person name="Nguyen N.H."/>
            <person name="Vilgalys R."/>
            <person name="Ruytinx J."/>
            <person name="Liao H.L."/>
            <person name="Branco S."/>
            <person name="Kuo A."/>
            <person name="LaButti K."/>
            <person name="Lipzen A."/>
            <person name="Andreopoulos W."/>
            <person name="Pangilinan J."/>
            <person name="Riley R."/>
            <person name="Hundley H."/>
            <person name="Na H."/>
            <person name="Barry K."/>
            <person name="Grigoriev I.V."/>
            <person name="Stajich J.E."/>
            <person name="Kennedy P.G."/>
        </authorList>
    </citation>
    <scope>NUCLEOTIDE SEQUENCE</scope>
    <source>
        <strain evidence="6">MN1</strain>
    </source>
</reference>
<feature type="active site" evidence="3">
    <location>
        <position position="303"/>
    </location>
</feature>
<evidence type="ECO:0000313" key="6">
    <source>
        <dbReference type="EMBL" id="KAG1820279.1"/>
    </source>
</evidence>
<name>A0A9P7JG09_9AGAM</name>
<organism evidence="6 7">
    <name type="scientific">Suillus subaureus</name>
    <dbReference type="NCBI Taxonomy" id="48587"/>
    <lineage>
        <taxon>Eukaryota</taxon>
        <taxon>Fungi</taxon>
        <taxon>Dikarya</taxon>
        <taxon>Basidiomycota</taxon>
        <taxon>Agaricomycotina</taxon>
        <taxon>Agaricomycetes</taxon>
        <taxon>Agaricomycetidae</taxon>
        <taxon>Boletales</taxon>
        <taxon>Suillineae</taxon>
        <taxon>Suillaceae</taxon>
        <taxon>Suillus</taxon>
    </lineage>
</organism>
<dbReference type="Pfam" id="PF00171">
    <property type="entry name" value="Aldedh"/>
    <property type="match status" value="1"/>
</dbReference>
<dbReference type="InterPro" id="IPR016162">
    <property type="entry name" value="Ald_DH_N"/>
</dbReference>
<comment type="caution">
    <text evidence="6">The sequence shown here is derived from an EMBL/GenBank/DDBJ whole genome shotgun (WGS) entry which is preliminary data.</text>
</comment>
<dbReference type="Proteomes" id="UP000807769">
    <property type="component" value="Unassembled WGS sequence"/>
</dbReference>
<dbReference type="AlphaFoldDB" id="A0A9P7JG09"/>
<evidence type="ECO:0000259" key="5">
    <source>
        <dbReference type="Pfam" id="PF00171"/>
    </source>
</evidence>
<comment type="similarity">
    <text evidence="1 4">Belongs to the aldehyde dehydrogenase family.</text>
</comment>
<dbReference type="CDD" id="cd07091">
    <property type="entry name" value="ALDH_F1-2_Ald2-like"/>
    <property type="match status" value="1"/>
</dbReference>
<dbReference type="InterPro" id="IPR015590">
    <property type="entry name" value="Aldehyde_DH_dom"/>
</dbReference>
<proteinExistence type="inferred from homology"/>
<evidence type="ECO:0000256" key="3">
    <source>
        <dbReference type="PROSITE-ProRule" id="PRU10007"/>
    </source>
</evidence>
<dbReference type="InterPro" id="IPR016161">
    <property type="entry name" value="Ald_DH/histidinol_DH"/>
</dbReference>
<evidence type="ECO:0000256" key="4">
    <source>
        <dbReference type="RuleBase" id="RU003345"/>
    </source>
</evidence>
<keyword evidence="7" id="KW-1185">Reference proteome</keyword>
<dbReference type="OrthoDB" id="310895at2759"/>
<dbReference type="Gene3D" id="3.40.605.10">
    <property type="entry name" value="Aldehyde Dehydrogenase, Chain A, domain 1"/>
    <property type="match status" value="1"/>
</dbReference>
<evidence type="ECO:0000256" key="1">
    <source>
        <dbReference type="ARBA" id="ARBA00009986"/>
    </source>
</evidence>